<dbReference type="GO" id="GO:0005929">
    <property type="term" value="C:cilium"/>
    <property type="evidence" value="ECO:0007669"/>
    <property type="project" value="UniProtKB-ARBA"/>
</dbReference>
<reference evidence="8" key="1">
    <citation type="submission" date="2025-08" db="UniProtKB">
        <authorList>
            <consortium name="RefSeq"/>
        </authorList>
    </citation>
    <scope>IDENTIFICATION</scope>
    <source>
        <tissue evidence="8">Gonads</tissue>
    </source>
</reference>
<evidence type="ECO:0000256" key="1">
    <source>
        <dbReference type="ARBA" id="ARBA00022574"/>
    </source>
</evidence>
<dbReference type="InterPro" id="IPR050630">
    <property type="entry name" value="WD_repeat_EMAP"/>
</dbReference>
<feature type="domain" description="WDR90/POC16 second beta-propeller" evidence="6">
    <location>
        <begin position="12"/>
        <end position="305"/>
    </location>
</feature>
<dbReference type="STRING" id="7574.A0A1S3I475"/>
<dbReference type="Pfam" id="PF23393">
    <property type="entry name" value="Beta-prop_WDR90_POC16_2nd"/>
    <property type="match status" value="1"/>
</dbReference>
<evidence type="ECO:0000259" key="5">
    <source>
        <dbReference type="Pfam" id="PF23342"/>
    </source>
</evidence>
<dbReference type="Pfam" id="PF23342">
    <property type="entry name" value="WDR90_beta-prop_4th"/>
    <property type="match status" value="2"/>
</dbReference>
<protein>
    <submittedName>
        <fullName evidence="8">WD repeat-containing protein 90-like</fullName>
    </submittedName>
</protein>
<feature type="repeat" description="WD" evidence="3">
    <location>
        <begin position="827"/>
        <end position="867"/>
    </location>
</feature>
<dbReference type="SUPFAM" id="SSF50998">
    <property type="entry name" value="Quinoprotein alcohol dehydrogenase-like"/>
    <property type="match status" value="2"/>
</dbReference>
<evidence type="ECO:0000256" key="2">
    <source>
        <dbReference type="ARBA" id="ARBA00022737"/>
    </source>
</evidence>
<dbReference type="InterPro" id="IPR055441">
    <property type="entry name" value="Beta-prop_WDR90_POC16_2nd"/>
</dbReference>
<proteinExistence type="predicted"/>
<dbReference type="InterPro" id="IPR036322">
    <property type="entry name" value="WD40_repeat_dom_sf"/>
</dbReference>
<keyword evidence="1 3" id="KW-0853">WD repeat</keyword>
<dbReference type="InterPro" id="IPR011047">
    <property type="entry name" value="Quinoprotein_ADH-like_sf"/>
</dbReference>
<keyword evidence="2" id="KW-0677">Repeat</keyword>
<dbReference type="OrthoDB" id="6252103at2759"/>
<dbReference type="PROSITE" id="PS00678">
    <property type="entry name" value="WD_REPEATS_1"/>
    <property type="match status" value="1"/>
</dbReference>
<dbReference type="KEGG" id="lak:106160820"/>
<dbReference type="InterPro" id="IPR015943">
    <property type="entry name" value="WD40/YVTN_repeat-like_dom_sf"/>
</dbReference>
<dbReference type="InterPro" id="IPR001680">
    <property type="entry name" value="WD40_rpt"/>
</dbReference>
<dbReference type="SUPFAM" id="SSF50978">
    <property type="entry name" value="WD40 repeat-like"/>
    <property type="match status" value="2"/>
</dbReference>
<feature type="repeat" description="WD" evidence="3">
    <location>
        <begin position="940"/>
        <end position="970"/>
    </location>
</feature>
<feature type="repeat" description="WD" evidence="3">
    <location>
        <begin position="1"/>
        <end position="42"/>
    </location>
</feature>
<evidence type="ECO:0000259" key="6">
    <source>
        <dbReference type="Pfam" id="PF23393"/>
    </source>
</evidence>
<dbReference type="InParanoid" id="A0A1S3I475"/>
<feature type="region of interest" description="Disordered" evidence="4">
    <location>
        <begin position="426"/>
        <end position="470"/>
    </location>
</feature>
<organism evidence="7 8">
    <name type="scientific">Lingula anatina</name>
    <name type="common">Brachiopod</name>
    <name type="synonym">Lingula unguis</name>
    <dbReference type="NCBI Taxonomy" id="7574"/>
    <lineage>
        <taxon>Eukaryota</taxon>
        <taxon>Metazoa</taxon>
        <taxon>Spiralia</taxon>
        <taxon>Lophotrochozoa</taxon>
        <taxon>Brachiopoda</taxon>
        <taxon>Linguliformea</taxon>
        <taxon>Lingulata</taxon>
        <taxon>Lingulida</taxon>
        <taxon>Linguloidea</taxon>
        <taxon>Lingulidae</taxon>
        <taxon>Lingula</taxon>
    </lineage>
</organism>
<dbReference type="Proteomes" id="UP000085678">
    <property type="component" value="Unplaced"/>
</dbReference>
<feature type="domain" description="WDR90 4th beta-propeller" evidence="5">
    <location>
        <begin position="833"/>
        <end position="894"/>
    </location>
</feature>
<keyword evidence="7" id="KW-1185">Reference proteome</keyword>
<dbReference type="GeneID" id="106160820"/>
<evidence type="ECO:0000313" key="8">
    <source>
        <dbReference type="RefSeq" id="XP_013393033.1"/>
    </source>
</evidence>
<evidence type="ECO:0000256" key="4">
    <source>
        <dbReference type="SAM" id="MobiDB-lite"/>
    </source>
</evidence>
<dbReference type="RefSeq" id="XP_013393033.1">
    <property type="nucleotide sequence ID" value="XM_013537579.1"/>
</dbReference>
<dbReference type="Pfam" id="PF00400">
    <property type="entry name" value="WD40"/>
    <property type="match status" value="1"/>
</dbReference>
<evidence type="ECO:0000313" key="7">
    <source>
        <dbReference type="Proteomes" id="UP000085678"/>
    </source>
</evidence>
<dbReference type="FunFam" id="2.130.10.10:FF:001066">
    <property type="entry name" value="WD repeat domain 90"/>
    <property type="match status" value="1"/>
</dbReference>
<accession>A0A1S3I475</accession>
<name>A0A1S3I475_LINAN</name>
<dbReference type="AlphaFoldDB" id="A0A1S3I475"/>
<feature type="domain" description="WDR90 4th beta-propeller" evidence="5">
    <location>
        <begin position="916"/>
        <end position="1176"/>
    </location>
</feature>
<dbReference type="SMART" id="SM00320">
    <property type="entry name" value="WD40"/>
    <property type="match status" value="16"/>
</dbReference>
<evidence type="ECO:0000256" key="3">
    <source>
        <dbReference type="PROSITE-ProRule" id="PRU00221"/>
    </source>
</evidence>
<dbReference type="PANTHER" id="PTHR13720">
    <property type="entry name" value="WD-40 REPEAT PROTEIN"/>
    <property type="match status" value="1"/>
</dbReference>
<sequence>MRSHTDPVVSLAIDSMRKHMATVSNDHTIRVWDLDTLQQLYDFSAPQECPCAVSYHPSQQVFACGFENGCVRVFNVATTSMLAEHKQHRGKITGLAFSPSGEYLYSSCSLGSVALYDASENVYGLLRLLGNTIARGEKFGPDAIAVAPEGRRIAFIGPTEFTISVLDARTLDEVLRIDITSLNPADNTRTIIDTAVRVHYAPTHTRHLLVATSSNSLLKFDARTGRLLSEMNNIHRSGCTSLDVIRDGRHLVTAGDRVIKVWDYHMRLDLNFQVFIGHTEKISKVVFTPDSLGVVSIGEAIFLWDFMANKREVETLEGRTPVKSYIRREDAEREEVQFKSPVRRSLNMSLTDMPRRSPPKPARYDPKISEVSALHKTTNGDVGFDEPDEDQEEVLFGPQLQEKAGDTETTDTESVAEIVGHETLGHSPQVQPHQRYKSPAKHRATVSSRSLRKSAGVTAHPPPAVHKHFKPRPKTCQLAQRRYVAPPNQAGLQLMSVLGYNGNGRDNMIWQPDTGFFAYTCGCIIVVEDLSQSTQRHLIGHTEEISTLALQNDCQVLASASGGAGLTQSQICLWDLQQMVCHKVLSHHEQEVVCMAYSRDDRFLISVGDYRECSVVVWDTKTYAVLTTSHTSLPIHQLTFDPYTMNEFVTVGQNGSVLFWLLDETGADVVLNVHEAEVPEEVLQTHHMGSGQVDFTAACYGGDSTLYITTNNGKVTAWDTRHNSCFMHFETDGTEIGAVVCRSGRLVTGSVGHNLRLWSVVGIGELKLPGSHYTMRQEGLTMEDEMNLDGPISCAAFDDTLDMGIVGTETGTLWYINWTERTSIRLVTGHMTKVNGLAFANDDLFATCGDDGSLRMWSVHDREQTLQFQVMEQACTCLCFAPPRSDQSTRTTVSNLGTSAPVVSHSREPSKLLLPHVAAGYSDGTVRMFDLNKVELILKMHPHAVTVTAINFSSDGRMLLSGGSDGLIAVSSPTTGMTVRVISDHKGAPITNIDVTLKEDSNFGISAPSLWLATSADRRVSVWSADWTKDFCELVDWLTFPAPGFTPDGTVLKKGDENSYSLLPPSLARFSLDEPDIIVYTGYGMQKLVHFYSMAQRKVVRTAALTHWASSMDLSPTGSLVGLAVNERLVKLMDYFEGSFQDFVGHSDAVHLVRFSPNGSLLFSIAYGELIVWRVTL</sequence>
<feature type="compositionally biased region" description="Basic residues" evidence="4">
    <location>
        <begin position="434"/>
        <end position="444"/>
    </location>
</feature>
<dbReference type="PROSITE" id="PS50294">
    <property type="entry name" value="WD_REPEATS_REGION"/>
    <property type="match status" value="2"/>
</dbReference>
<dbReference type="InterPro" id="IPR055440">
    <property type="entry name" value="Beta-prop_WDR90_4th"/>
</dbReference>
<dbReference type="Gene3D" id="2.130.10.10">
    <property type="entry name" value="YVTN repeat-like/Quinoprotein amine dehydrogenase"/>
    <property type="match status" value="6"/>
</dbReference>
<dbReference type="InterPro" id="IPR019775">
    <property type="entry name" value="WD40_repeat_CS"/>
</dbReference>
<dbReference type="PANTHER" id="PTHR13720:SF33">
    <property type="entry name" value="HELP DOMAIN-CONTAINING PROTEIN"/>
    <property type="match status" value="1"/>
</dbReference>
<gene>
    <name evidence="8" type="primary">LOC106160820</name>
</gene>
<dbReference type="PROSITE" id="PS50082">
    <property type="entry name" value="WD_REPEATS_2"/>
    <property type="match status" value="3"/>
</dbReference>